<feature type="non-terminal residue" evidence="2">
    <location>
        <position position="1"/>
    </location>
</feature>
<name>A0A371EW34_MUCPR</name>
<evidence type="ECO:0000256" key="1">
    <source>
        <dbReference type="SAM" id="MobiDB-lite"/>
    </source>
</evidence>
<dbReference type="Proteomes" id="UP000257109">
    <property type="component" value="Unassembled WGS sequence"/>
</dbReference>
<comment type="caution">
    <text evidence="2">The sequence shown here is derived from an EMBL/GenBank/DDBJ whole genome shotgun (WGS) entry which is preliminary data.</text>
</comment>
<dbReference type="OrthoDB" id="1750196at2759"/>
<proteinExistence type="predicted"/>
<dbReference type="AlphaFoldDB" id="A0A371EW34"/>
<feature type="compositionally biased region" description="Polar residues" evidence="1">
    <location>
        <begin position="1"/>
        <end position="18"/>
    </location>
</feature>
<feature type="compositionally biased region" description="Polar residues" evidence="1">
    <location>
        <begin position="48"/>
        <end position="69"/>
    </location>
</feature>
<sequence>MLQSMQNPNRNAPKQSQVILDHPPGFTPNQPHNQTQYPPYGLPPSYTPHVNNNTNPHASTSNLQNQTQHQNRHFENNDALTFIPPLPLKPQTTNLSIQHQLEFDYSDFNVTNLCLIPNVVIPPKFKLPEFNKYKGNTCLKNHLTKYCRKMVSHAHDDNLLIHFFSREPYGGCSQAVHEPRAGTHPNLEGLGRSLP</sequence>
<reference evidence="2" key="1">
    <citation type="submission" date="2018-05" db="EMBL/GenBank/DDBJ databases">
        <title>Draft genome of Mucuna pruriens seed.</title>
        <authorList>
            <person name="Nnadi N.E."/>
            <person name="Vos R."/>
            <person name="Hasami M.H."/>
            <person name="Devisetty U.K."/>
            <person name="Aguiy J.C."/>
        </authorList>
    </citation>
    <scope>NUCLEOTIDE SEQUENCE [LARGE SCALE GENOMIC DNA]</scope>
    <source>
        <strain evidence="2">JCA_2017</strain>
    </source>
</reference>
<feature type="region of interest" description="Disordered" evidence="1">
    <location>
        <begin position="1"/>
        <end position="70"/>
    </location>
</feature>
<organism evidence="2 3">
    <name type="scientific">Mucuna pruriens</name>
    <name type="common">Velvet bean</name>
    <name type="synonym">Dolichos pruriens</name>
    <dbReference type="NCBI Taxonomy" id="157652"/>
    <lineage>
        <taxon>Eukaryota</taxon>
        <taxon>Viridiplantae</taxon>
        <taxon>Streptophyta</taxon>
        <taxon>Embryophyta</taxon>
        <taxon>Tracheophyta</taxon>
        <taxon>Spermatophyta</taxon>
        <taxon>Magnoliopsida</taxon>
        <taxon>eudicotyledons</taxon>
        <taxon>Gunneridae</taxon>
        <taxon>Pentapetalae</taxon>
        <taxon>rosids</taxon>
        <taxon>fabids</taxon>
        <taxon>Fabales</taxon>
        <taxon>Fabaceae</taxon>
        <taxon>Papilionoideae</taxon>
        <taxon>50 kb inversion clade</taxon>
        <taxon>NPAAA clade</taxon>
        <taxon>indigoferoid/millettioid clade</taxon>
        <taxon>Phaseoleae</taxon>
        <taxon>Mucuna</taxon>
    </lineage>
</organism>
<dbReference type="EMBL" id="QJKJ01011770">
    <property type="protein sequence ID" value="RDX70268.1"/>
    <property type="molecule type" value="Genomic_DNA"/>
</dbReference>
<feature type="compositionally biased region" description="Polar residues" evidence="1">
    <location>
        <begin position="27"/>
        <end position="37"/>
    </location>
</feature>
<accession>A0A371EW34</accession>
<gene>
    <name evidence="2" type="ORF">CR513_50513</name>
</gene>
<keyword evidence="3" id="KW-1185">Reference proteome</keyword>
<evidence type="ECO:0000313" key="3">
    <source>
        <dbReference type="Proteomes" id="UP000257109"/>
    </source>
</evidence>
<protein>
    <submittedName>
        <fullName evidence="2">Uncharacterized protein</fullName>
    </submittedName>
</protein>
<evidence type="ECO:0000313" key="2">
    <source>
        <dbReference type="EMBL" id="RDX70268.1"/>
    </source>
</evidence>